<accession>A0A5E4PJT4</accession>
<evidence type="ECO:0000256" key="4">
    <source>
        <dbReference type="ARBA" id="ARBA00022475"/>
    </source>
</evidence>
<feature type="domain" description="Cytochrome b561 bacterial/Ni-hydrogenase" evidence="14">
    <location>
        <begin position="10"/>
        <end position="179"/>
    </location>
</feature>
<dbReference type="Pfam" id="PF01292">
    <property type="entry name" value="Ni_hydr_CYTB"/>
    <property type="match status" value="1"/>
</dbReference>
<keyword evidence="6 13" id="KW-0812">Transmembrane</keyword>
<protein>
    <recommendedName>
        <fullName evidence="14">Cytochrome b561 bacterial/Ni-hydrogenase domain-containing protein</fullName>
    </recommendedName>
</protein>
<evidence type="ECO:0000256" key="11">
    <source>
        <dbReference type="ARBA" id="ARBA00023136"/>
    </source>
</evidence>
<dbReference type="GO" id="GO:0020037">
    <property type="term" value="F:heme binding"/>
    <property type="evidence" value="ECO:0007669"/>
    <property type="project" value="TreeGrafter"/>
</dbReference>
<evidence type="ECO:0000256" key="2">
    <source>
        <dbReference type="ARBA" id="ARBA00004651"/>
    </source>
</evidence>
<evidence type="ECO:0000256" key="7">
    <source>
        <dbReference type="ARBA" id="ARBA00022723"/>
    </source>
</evidence>
<evidence type="ECO:0000256" key="1">
    <source>
        <dbReference type="ARBA" id="ARBA00001970"/>
    </source>
</evidence>
<evidence type="ECO:0000313" key="15">
    <source>
        <dbReference type="EMBL" id="VVC76825.1"/>
    </source>
</evidence>
<dbReference type="AlphaFoldDB" id="A0A5E4PJT4"/>
<evidence type="ECO:0000256" key="6">
    <source>
        <dbReference type="ARBA" id="ARBA00022692"/>
    </source>
</evidence>
<name>A0A5E4PJT4_9COXI</name>
<keyword evidence="11 13" id="KW-0472">Membrane</keyword>
<dbReference type="GO" id="GO:0005886">
    <property type="term" value="C:plasma membrane"/>
    <property type="evidence" value="ECO:0007669"/>
    <property type="project" value="UniProtKB-SubCell"/>
</dbReference>
<comment type="subcellular location">
    <subcellularLocation>
        <location evidence="2">Cell membrane</location>
        <topology evidence="2">Multi-pass membrane protein</topology>
    </subcellularLocation>
</comment>
<dbReference type="SUPFAM" id="SSF81342">
    <property type="entry name" value="Transmembrane di-heme cytochromes"/>
    <property type="match status" value="1"/>
</dbReference>
<dbReference type="Proteomes" id="UP000324194">
    <property type="component" value="Chromosome 1"/>
</dbReference>
<evidence type="ECO:0000256" key="3">
    <source>
        <dbReference type="ARBA" id="ARBA00022448"/>
    </source>
</evidence>
<keyword evidence="10" id="KW-0408">Iron</keyword>
<evidence type="ECO:0000313" key="16">
    <source>
        <dbReference type="Proteomes" id="UP000324194"/>
    </source>
</evidence>
<feature type="transmembrane region" description="Helical" evidence="13">
    <location>
        <begin position="147"/>
        <end position="167"/>
    </location>
</feature>
<organism evidence="15 16">
    <name type="scientific">Aquicella siphonis</name>
    <dbReference type="NCBI Taxonomy" id="254247"/>
    <lineage>
        <taxon>Bacteria</taxon>
        <taxon>Pseudomonadati</taxon>
        <taxon>Pseudomonadota</taxon>
        <taxon>Gammaproteobacteria</taxon>
        <taxon>Legionellales</taxon>
        <taxon>Coxiellaceae</taxon>
        <taxon>Aquicella</taxon>
    </lineage>
</organism>
<dbReference type="RefSeq" id="WP_172622837.1">
    <property type="nucleotide sequence ID" value="NZ_LR699119.1"/>
</dbReference>
<keyword evidence="8" id="KW-0249">Electron transport</keyword>
<dbReference type="InterPro" id="IPR016174">
    <property type="entry name" value="Di-haem_cyt_TM"/>
</dbReference>
<evidence type="ECO:0000256" key="9">
    <source>
        <dbReference type="ARBA" id="ARBA00022989"/>
    </source>
</evidence>
<evidence type="ECO:0000256" key="10">
    <source>
        <dbReference type="ARBA" id="ARBA00023004"/>
    </source>
</evidence>
<evidence type="ECO:0000259" key="14">
    <source>
        <dbReference type="Pfam" id="PF01292"/>
    </source>
</evidence>
<gene>
    <name evidence="15" type="ORF">AQUSIP_21520</name>
</gene>
<dbReference type="PANTHER" id="PTHR30529">
    <property type="entry name" value="CYTOCHROME B561"/>
    <property type="match status" value="1"/>
</dbReference>
<dbReference type="Gene3D" id="1.20.950.20">
    <property type="entry name" value="Transmembrane di-heme cytochromes, Chain C"/>
    <property type="match status" value="1"/>
</dbReference>
<keyword evidence="16" id="KW-1185">Reference proteome</keyword>
<feature type="transmembrane region" description="Helical" evidence="13">
    <location>
        <begin position="55"/>
        <end position="73"/>
    </location>
</feature>
<keyword evidence="3" id="KW-0813">Transport</keyword>
<sequence length="184" mass="20606">MGVKNTTTYYGSISQLLHWIIFLLVAGMLILGFVMGDVSDKTLRGEMINIHKLTGVLILVLMLLRVLWALYNVKPVLPFQTPAWQRLAERSMHVLLYLGLIIMPLSGLVGSVAGGKPPVLDGISIRLPIGLNKPLAKMAFEYVHEPLAVVLIVLISIHIIAALYHHFIKRDDILRRMLPSRGRR</sequence>
<evidence type="ECO:0000256" key="5">
    <source>
        <dbReference type="ARBA" id="ARBA00022617"/>
    </source>
</evidence>
<dbReference type="EMBL" id="LR699119">
    <property type="protein sequence ID" value="VVC76825.1"/>
    <property type="molecule type" value="Genomic_DNA"/>
</dbReference>
<feature type="transmembrane region" description="Helical" evidence="13">
    <location>
        <begin position="16"/>
        <end position="35"/>
    </location>
</feature>
<keyword evidence="7" id="KW-0479">Metal-binding</keyword>
<dbReference type="InterPro" id="IPR011577">
    <property type="entry name" value="Cyt_b561_bac/Ni-Hgenase"/>
</dbReference>
<dbReference type="KEGG" id="asip:AQUSIP_21520"/>
<reference evidence="15 16" key="1">
    <citation type="submission" date="2019-08" db="EMBL/GenBank/DDBJ databases">
        <authorList>
            <person name="Guy L."/>
        </authorList>
    </citation>
    <scope>NUCLEOTIDE SEQUENCE [LARGE SCALE GENOMIC DNA]</scope>
    <source>
        <strain evidence="15 16">SGT-108</strain>
    </source>
</reference>
<keyword evidence="9 13" id="KW-1133">Transmembrane helix</keyword>
<keyword evidence="4" id="KW-1003">Cell membrane</keyword>
<proteinExistence type="inferred from homology"/>
<feature type="transmembrane region" description="Helical" evidence="13">
    <location>
        <begin position="94"/>
        <end position="114"/>
    </location>
</feature>
<dbReference type="GO" id="GO:0046872">
    <property type="term" value="F:metal ion binding"/>
    <property type="evidence" value="ECO:0007669"/>
    <property type="project" value="UniProtKB-KW"/>
</dbReference>
<dbReference type="GO" id="GO:0022904">
    <property type="term" value="P:respiratory electron transport chain"/>
    <property type="evidence" value="ECO:0007669"/>
    <property type="project" value="InterPro"/>
</dbReference>
<evidence type="ECO:0000256" key="8">
    <source>
        <dbReference type="ARBA" id="ARBA00022982"/>
    </source>
</evidence>
<keyword evidence="5" id="KW-0349">Heme</keyword>
<comment type="cofactor">
    <cofactor evidence="1">
        <name>heme b</name>
        <dbReference type="ChEBI" id="CHEBI:60344"/>
    </cofactor>
</comment>
<dbReference type="InterPro" id="IPR052168">
    <property type="entry name" value="Cytochrome_b561_oxidase"/>
</dbReference>
<dbReference type="GO" id="GO:0009055">
    <property type="term" value="F:electron transfer activity"/>
    <property type="evidence" value="ECO:0007669"/>
    <property type="project" value="InterPro"/>
</dbReference>
<dbReference type="PANTHER" id="PTHR30529:SF1">
    <property type="entry name" value="CYTOCHROME B561 HOMOLOG 2"/>
    <property type="match status" value="1"/>
</dbReference>
<evidence type="ECO:0000256" key="13">
    <source>
        <dbReference type="SAM" id="Phobius"/>
    </source>
</evidence>
<comment type="similarity">
    <text evidence="12">Belongs to the cytochrome b561 family.</text>
</comment>
<evidence type="ECO:0000256" key="12">
    <source>
        <dbReference type="ARBA" id="ARBA00037975"/>
    </source>
</evidence>